<dbReference type="Pfam" id="PF06877">
    <property type="entry name" value="RraB"/>
    <property type="match status" value="1"/>
</dbReference>
<dbReference type="SUPFAM" id="SSF89946">
    <property type="entry name" value="Hypothetical protein VC0424"/>
    <property type="match status" value="1"/>
</dbReference>
<reference evidence="2 3" key="1">
    <citation type="submission" date="2019-08" db="EMBL/GenBank/DDBJ databases">
        <title>Draft genome sequence of Lysobacter sp. UKS-15.</title>
        <authorList>
            <person name="Im W.-T."/>
        </authorList>
    </citation>
    <scope>NUCLEOTIDE SEQUENCE [LARGE SCALE GENOMIC DNA]</scope>
    <source>
        <strain evidence="2 3">UKS-15</strain>
    </source>
</reference>
<dbReference type="AlphaFoldDB" id="A0A5D8YXM7"/>
<evidence type="ECO:0000259" key="1">
    <source>
        <dbReference type="Pfam" id="PF06877"/>
    </source>
</evidence>
<comment type="caution">
    <text evidence="2">The sequence shown here is derived from an EMBL/GenBank/DDBJ whole genome shotgun (WGS) entry which is preliminary data.</text>
</comment>
<organism evidence="2 3">
    <name type="scientific">Cognatilysobacter lacus</name>
    <dbReference type="NCBI Taxonomy" id="1643323"/>
    <lineage>
        <taxon>Bacteria</taxon>
        <taxon>Pseudomonadati</taxon>
        <taxon>Pseudomonadota</taxon>
        <taxon>Gammaproteobacteria</taxon>
        <taxon>Lysobacterales</taxon>
        <taxon>Lysobacteraceae</taxon>
        <taxon>Cognatilysobacter</taxon>
    </lineage>
</organism>
<evidence type="ECO:0000313" key="2">
    <source>
        <dbReference type="EMBL" id="TZF87157.1"/>
    </source>
</evidence>
<dbReference type="InterPro" id="IPR036701">
    <property type="entry name" value="RraB-like_sf"/>
</dbReference>
<accession>A0A5D8YXM7</accession>
<dbReference type="Proteomes" id="UP000323164">
    <property type="component" value="Unassembled WGS sequence"/>
</dbReference>
<evidence type="ECO:0000313" key="3">
    <source>
        <dbReference type="Proteomes" id="UP000323164"/>
    </source>
</evidence>
<dbReference type="OrthoDB" id="8753964at2"/>
<sequence length="120" mass="12782">MAMIPDDENGDVLRAMLEDGDDLTVARDIDFLLVFGDEAAAGAFADAASQLADLQLSTPEVDDEGIWQVIASRHMAPKHADITRLETELTVLAESFGGYPDGWECSRAAGPVDDGDDTVA</sequence>
<gene>
    <name evidence="2" type="ORF">FW784_11515</name>
</gene>
<dbReference type="Gene3D" id="3.30.70.970">
    <property type="entry name" value="RraB-like"/>
    <property type="match status" value="1"/>
</dbReference>
<proteinExistence type="predicted"/>
<name>A0A5D8YXM7_9GAMM</name>
<dbReference type="EMBL" id="VTRV01000147">
    <property type="protein sequence ID" value="TZF87157.1"/>
    <property type="molecule type" value="Genomic_DNA"/>
</dbReference>
<dbReference type="InterPro" id="IPR009671">
    <property type="entry name" value="RraB_dom"/>
</dbReference>
<keyword evidence="3" id="KW-1185">Reference proteome</keyword>
<protein>
    <submittedName>
        <fullName evidence="2">Ribonuclease E inhibitor RraB</fullName>
    </submittedName>
</protein>
<feature type="domain" description="Regulator of ribonuclease activity B" evidence="1">
    <location>
        <begin position="7"/>
        <end position="105"/>
    </location>
</feature>